<dbReference type="OrthoDB" id="5377392at2759"/>
<feature type="domain" description="Spo11/DNA topoisomerase VI subunit A N-terminal" evidence="10">
    <location>
        <begin position="143"/>
        <end position="180"/>
    </location>
</feature>
<dbReference type="InterPro" id="IPR036388">
    <property type="entry name" value="WH-like_DNA-bd_sf"/>
</dbReference>
<organism evidence="12 13">
    <name type="scientific">Catenaria anguillulae PL171</name>
    <dbReference type="NCBI Taxonomy" id="765915"/>
    <lineage>
        <taxon>Eukaryota</taxon>
        <taxon>Fungi</taxon>
        <taxon>Fungi incertae sedis</taxon>
        <taxon>Blastocladiomycota</taxon>
        <taxon>Blastocladiomycetes</taxon>
        <taxon>Blastocladiales</taxon>
        <taxon>Catenariaceae</taxon>
        <taxon>Catenaria</taxon>
    </lineage>
</organism>
<dbReference type="PANTHER" id="PTHR10848:SF0">
    <property type="entry name" value="MEIOTIC RECOMBINATION PROTEIN SPO11"/>
    <property type="match status" value="1"/>
</dbReference>
<evidence type="ECO:0000256" key="1">
    <source>
        <dbReference type="ARBA" id="ARBA00000185"/>
    </source>
</evidence>
<dbReference type="GO" id="GO:0046872">
    <property type="term" value="F:metal ion binding"/>
    <property type="evidence" value="ECO:0007669"/>
    <property type="project" value="UniProtKB-KW"/>
</dbReference>
<dbReference type="InterPro" id="IPR034136">
    <property type="entry name" value="TOPRIM_Topo6A/Spo11"/>
</dbReference>
<dbReference type="SUPFAM" id="SSF56726">
    <property type="entry name" value="DNA topoisomerase IV, alpha subunit"/>
    <property type="match status" value="1"/>
</dbReference>
<dbReference type="Pfam" id="PF04406">
    <property type="entry name" value="TP6A_N"/>
    <property type="match status" value="1"/>
</dbReference>
<dbReference type="Pfam" id="PF21180">
    <property type="entry name" value="TOP6A-Spo11_Toprim"/>
    <property type="match status" value="1"/>
</dbReference>
<dbReference type="PRINTS" id="PR01550">
    <property type="entry name" value="TOP6AFAMILY"/>
</dbReference>
<dbReference type="GO" id="GO:0000228">
    <property type="term" value="C:nuclear chromosome"/>
    <property type="evidence" value="ECO:0007669"/>
    <property type="project" value="TreeGrafter"/>
</dbReference>
<evidence type="ECO:0000256" key="8">
    <source>
        <dbReference type="ARBA" id="ARBA00023125"/>
    </source>
</evidence>
<proteinExistence type="inferred from homology"/>
<dbReference type="EC" id="5.6.2.2" evidence="4"/>
<dbReference type="STRING" id="765915.A0A1Y2I774"/>
<dbReference type="GO" id="GO:0000706">
    <property type="term" value="P:meiotic DNA double-strand break processing"/>
    <property type="evidence" value="ECO:0007669"/>
    <property type="project" value="TreeGrafter"/>
</dbReference>
<accession>A0A1Y2I774</accession>
<keyword evidence="13" id="KW-1185">Reference proteome</keyword>
<evidence type="ECO:0000256" key="4">
    <source>
        <dbReference type="ARBA" id="ARBA00012895"/>
    </source>
</evidence>
<dbReference type="AlphaFoldDB" id="A0A1Y2I774"/>
<dbReference type="InterPro" id="IPR036078">
    <property type="entry name" value="Spo11/TopoVI_A_sf"/>
</dbReference>
<dbReference type="CDD" id="cd00223">
    <property type="entry name" value="TOPRIM_TopoIIB_SPO"/>
    <property type="match status" value="1"/>
</dbReference>
<comment type="cofactor">
    <cofactor evidence="2">
        <name>Mg(2+)</name>
        <dbReference type="ChEBI" id="CHEBI:18420"/>
    </cofactor>
</comment>
<dbReference type="GO" id="GO:0042138">
    <property type="term" value="P:meiotic DNA double-strand break formation"/>
    <property type="evidence" value="ECO:0007669"/>
    <property type="project" value="TreeGrafter"/>
</dbReference>
<dbReference type="Gene3D" id="1.10.10.10">
    <property type="entry name" value="Winged helix-like DNA-binding domain superfamily/Winged helix DNA-binding domain"/>
    <property type="match status" value="1"/>
</dbReference>
<comment type="catalytic activity">
    <reaction evidence="1">
        <text>ATP-dependent breakage, passage and rejoining of double-stranded DNA.</text>
        <dbReference type="EC" id="5.6.2.2"/>
    </reaction>
</comment>
<evidence type="ECO:0000256" key="5">
    <source>
        <dbReference type="ARBA" id="ARBA00022723"/>
    </source>
</evidence>
<name>A0A1Y2I774_9FUNG</name>
<reference evidence="12 13" key="1">
    <citation type="submission" date="2016-07" db="EMBL/GenBank/DDBJ databases">
        <title>Pervasive Adenine N6-methylation of Active Genes in Fungi.</title>
        <authorList>
            <consortium name="DOE Joint Genome Institute"/>
            <person name="Mondo S.J."/>
            <person name="Dannebaum R.O."/>
            <person name="Kuo R.C."/>
            <person name="Labutti K."/>
            <person name="Haridas S."/>
            <person name="Kuo A."/>
            <person name="Salamov A."/>
            <person name="Ahrendt S.R."/>
            <person name="Lipzen A."/>
            <person name="Sullivan W."/>
            <person name="Andreopoulos W.B."/>
            <person name="Clum A."/>
            <person name="Lindquist E."/>
            <person name="Daum C."/>
            <person name="Ramamoorthy G.K."/>
            <person name="Gryganskyi A."/>
            <person name="Culley D."/>
            <person name="Magnuson J.K."/>
            <person name="James T.Y."/>
            <person name="O'Malley M.A."/>
            <person name="Stajich J.E."/>
            <person name="Spatafora J.W."/>
            <person name="Visel A."/>
            <person name="Grigoriev I.V."/>
        </authorList>
    </citation>
    <scope>NUCLEOTIDE SEQUENCE [LARGE SCALE GENOMIC DNA]</scope>
    <source>
        <strain evidence="12 13">PL171</strain>
    </source>
</reference>
<evidence type="ECO:0000256" key="3">
    <source>
        <dbReference type="ARBA" id="ARBA00006559"/>
    </source>
</evidence>
<gene>
    <name evidence="12" type="ORF">BCR44DRAFT_51145</name>
</gene>
<evidence type="ECO:0000259" key="11">
    <source>
        <dbReference type="Pfam" id="PF21180"/>
    </source>
</evidence>
<dbReference type="GO" id="GO:0003918">
    <property type="term" value="F:DNA topoisomerase type II (double strand cut, ATP-hydrolyzing) activity"/>
    <property type="evidence" value="ECO:0007669"/>
    <property type="project" value="UniProtKB-EC"/>
</dbReference>
<dbReference type="EMBL" id="MCFL01000001">
    <property type="protein sequence ID" value="ORZ41342.1"/>
    <property type="molecule type" value="Genomic_DNA"/>
</dbReference>
<feature type="domain" description="Topoisomerase 6 subunit A/Spo11 TOPRIM" evidence="11">
    <location>
        <begin position="269"/>
        <end position="422"/>
    </location>
</feature>
<keyword evidence="7" id="KW-0799">Topoisomerase</keyword>
<keyword evidence="6" id="KW-0460">Magnesium</keyword>
<dbReference type="Proteomes" id="UP000193411">
    <property type="component" value="Unassembled WGS sequence"/>
</dbReference>
<sequence length="441" mass="48531">MSQQHAILDDAGTQPGDSELVISGPSAVSVDTPTFPDQQMAARRHIQDMALDFVRAMATLSPSQPPQIPLVPRPVTFRVGDLVSDHHEESPLSSIRSLTQTAKVMQLMHDHLPAPVPAPAPTQALLLHQDQESASQSHVMESAAQRPLYVTRRDLYYQDPELFKSQRTVDAIVNSLSHTIRPLSQHSHEPVMGDDLQLSTTKLLDASHLGVVASSRGVALGSCRLHLLPSTSNSSEHNIVDLGTTGSTGILLPPAAQIRRVKLDPEVAWVLIVEKDATFQALAQQDFPRSSSPPGLIVTSRGFPDFATRQFLHLLPDTVQMYTLVDADPFGVHIHWMYQQALTDRTVTHLGVHLEDMIHQHGGQESVMALADADLKRIKFLMGNEEVKLQAGIMRTLQTMLHMRVKAEVQALGSQLLPYLHQRLQARPIQSQRMGTPSSAV</sequence>
<evidence type="ECO:0000256" key="7">
    <source>
        <dbReference type="ARBA" id="ARBA00023029"/>
    </source>
</evidence>
<dbReference type="InterPro" id="IPR002815">
    <property type="entry name" value="Spo11/TopoVI_A"/>
</dbReference>
<keyword evidence="8" id="KW-0238">DNA-binding</keyword>
<dbReference type="InterPro" id="IPR013049">
    <property type="entry name" value="Spo11/TopoVI_A_N"/>
</dbReference>
<evidence type="ECO:0000313" key="12">
    <source>
        <dbReference type="EMBL" id="ORZ41342.1"/>
    </source>
</evidence>
<evidence type="ECO:0000256" key="2">
    <source>
        <dbReference type="ARBA" id="ARBA00001946"/>
    </source>
</evidence>
<evidence type="ECO:0000256" key="9">
    <source>
        <dbReference type="ARBA" id="ARBA00023235"/>
    </source>
</evidence>
<evidence type="ECO:0000256" key="6">
    <source>
        <dbReference type="ARBA" id="ARBA00022842"/>
    </source>
</evidence>
<dbReference type="PANTHER" id="PTHR10848">
    <property type="entry name" value="MEIOTIC RECOMBINATION PROTEIN SPO11"/>
    <property type="match status" value="1"/>
</dbReference>
<dbReference type="Gene3D" id="3.40.1360.10">
    <property type="match status" value="1"/>
</dbReference>
<dbReference type="GO" id="GO:0003677">
    <property type="term" value="F:DNA binding"/>
    <property type="evidence" value="ECO:0007669"/>
    <property type="project" value="UniProtKB-KW"/>
</dbReference>
<dbReference type="GO" id="GO:0005524">
    <property type="term" value="F:ATP binding"/>
    <property type="evidence" value="ECO:0007669"/>
    <property type="project" value="InterPro"/>
</dbReference>
<evidence type="ECO:0000313" key="13">
    <source>
        <dbReference type="Proteomes" id="UP000193411"/>
    </source>
</evidence>
<comment type="similarity">
    <text evidence="3">Belongs to the TOP6A family.</text>
</comment>
<comment type="caution">
    <text evidence="12">The sequence shown here is derived from an EMBL/GenBank/DDBJ whole genome shotgun (WGS) entry which is preliminary data.</text>
</comment>
<evidence type="ECO:0000259" key="10">
    <source>
        <dbReference type="Pfam" id="PF04406"/>
    </source>
</evidence>
<keyword evidence="9 12" id="KW-0413">Isomerase</keyword>
<protein>
    <recommendedName>
        <fullName evidence="4">DNA topoisomerase (ATP-hydrolyzing)</fullName>
        <ecNumber evidence="4">5.6.2.2</ecNumber>
    </recommendedName>
</protein>
<dbReference type="GO" id="GO:0007131">
    <property type="term" value="P:reciprocal meiotic recombination"/>
    <property type="evidence" value="ECO:0007669"/>
    <property type="project" value="TreeGrafter"/>
</dbReference>
<keyword evidence="5" id="KW-0479">Metal-binding</keyword>